<gene>
    <name evidence="6" type="ORF">ACFO7V_18725</name>
</gene>
<accession>A0ABV9MSN1</accession>
<dbReference type="InterPro" id="IPR006119">
    <property type="entry name" value="Resolv_N"/>
</dbReference>
<evidence type="ECO:0000256" key="1">
    <source>
        <dbReference type="ARBA" id="ARBA00022908"/>
    </source>
</evidence>
<dbReference type="Proteomes" id="UP001595884">
    <property type="component" value="Unassembled WGS sequence"/>
</dbReference>
<dbReference type="RefSeq" id="WP_382412685.1">
    <property type="nucleotide sequence ID" value="NZ_JBHSHE010000121.1"/>
</dbReference>
<feature type="domain" description="Resolvase/invertase-type recombinase catalytic" evidence="5">
    <location>
        <begin position="7"/>
        <end position="51"/>
    </location>
</feature>
<proteinExistence type="predicted"/>
<evidence type="ECO:0000313" key="6">
    <source>
        <dbReference type="EMBL" id="MFC4718154.1"/>
    </source>
</evidence>
<protein>
    <submittedName>
        <fullName evidence="6">Recombinase family protein</fullName>
    </submittedName>
</protein>
<evidence type="ECO:0000256" key="4">
    <source>
        <dbReference type="PROSITE-ProRule" id="PRU10137"/>
    </source>
</evidence>
<dbReference type="PROSITE" id="PS00397">
    <property type="entry name" value="RECOMBINASES_1"/>
    <property type="match status" value="1"/>
</dbReference>
<keyword evidence="7" id="KW-1185">Reference proteome</keyword>
<keyword evidence="3" id="KW-0233">DNA recombination</keyword>
<name>A0ABV9MSN1_9MICC</name>
<reference evidence="7" key="1">
    <citation type="journal article" date="2019" name="Int. J. Syst. Evol. Microbiol.">
        <title>The Global Catalogue of Microorganisms (GCM) 10K type strain sequencing project: providing services to taxonomists for standard genome sequencing and annotation.</title>
        <authorList>
            <consortium name="The Broad Institute Genomics Platform"/>
            <consortium name="The Broad Institute Genome Sequencing Center for Infectious Disease"/>
            <person name="Wu L."/>
            <person name="Ma J."/>
        </authorList>
    </citation>
    <scope>NUCLEOTIDE SEQUENCE [LARGE SCALE GENOMIC DNA]</scope>
    <source>
        <strain evidence="7">CGMCC 1.12849</strain>
    </source>
</reference>
<dbReference type="Pfam" id="PF00239">
    <property type="entry name" value="Resolvase"/>
    <property type="match status" value="1"/>
</dbReference>
<dbReference type="EMBL" id="JBHSHE010000121">
    <property type="protein sequence ID" value="MFC4718154.1"/>
    <property type="molecule type" value="Genomic_DNA"/>
</dbReference>
<evidence type="ECO:0000313" key="7">
    <source>
        <dbReference type="Proteomes" id="UP001595884"/>
    </source>
</evidence>
<sequence length="51" mass="5595">MNEQARTRIGYARVSTGEQDTTAQIEALQAAGCQRIYTEHASGSRTARPEL</sequence>
<feature type="active site" description="O-(5'-phospho-DNA)-serine intermediate" evidence="4">
    <location>
        <position position="15"/>
    </location>
</feature>
<dbReference type="InterPro" id="IPR006118">
    <property type="entry name" value="Recombinase_CS"/>
</dbReference>
<keyword evidence="2" id="KW-0238">DNA-binding</keyword>
<keyword evidence="1" id="KW-0229">DNA integration</keyword>
<dbReference type="PROSITE" id="PS51736">
    <property type="entry name" value="RECOMBINASES_3"/>
    <property type="match status" value="1"/>
</dbReference>
<feature type="non-terminal residue" evidence="6">
    <location>
        <position position="51"/>
    </location>
</feature>
<evidence type="ECO:0000259" key="5">
    <source>
        <dbReference type="PROSITE" id="PS51736"/>
    </source>
</evidence>
<comment type="caution">
    <text evidence="6">The sequence shown here is derived from an EMBL/GenBank/DDBJ whole genome shotgun (WGS) entry which is preliminary data.</text>
</comment>
<dbReference type="InterPro" id="IPR036162">
    <property type="entry name" value="Resolvase-like_N_sf"/>
</dbReference>
<dbReference type="SUPFAM" id="SSF53041">
    <property type="entry name" value="Resolvase-like"/>
    <property type="match status" value="1"/>
</dbReference>
<dbReference type="Gene3D" id="3.40.50.1390">
    <property type="entry name" value="Resolvase, N-terminal catalytic domain"/>
    <property type="match status" value="1"/>
</dbReference>
<evidence type="ECO:0000256" key="2">
    <source>
        <dbReference type="ARBA" id="ARBA00023125"/>
    </source>
</evidence>
<organism evidence="6 7">
    <name type="scientific">Glutamicibacter bergerei</name>
    <dbReference type="NCBI Taxonomy" id="256702"/>
    <lineage>
        <taxon>Bacteria</taxon>
        <taxon>Bacillati</taxon>
        <taxon>Actinomycetota</taxon>
        <taxon>Actinomycetes</taxon>
        <taxon>Micrococcales</taxon>
        <taxon>Micrococcaceae</taxon>
        <taxon>Glutamicibacter</taxon>
    </lineage>
</organism>
<evidence type="ECO:0000256" key="3">
    <source>
        <dbReference type="ARBA" id="ARBA00023172"/>
    </source>
</evidence>